<dbReference type="AlphaFoldDB" id="A0A1I3WBC8"/>
<evidence type="ECO:0000313" key="2">
    <source>
        <dbReference type="EMBL" id="SFK03751.1"/>
    </source>
</evidence>
<keyword evidence="2" id="KW-0808">Transferase</keyword>
<dbReference type="InterPro" id="IPR027627">
    <property type="entry name" value="Glycosyltransferase_put"/>
</dbReference>
<dbReference type="GO" id="GO:0016757">
    <property type="term" value="F:glycosyltransferase activity"/>
    <property type="evidence" value="ECO:0007669"/>
    <property type="project" value="InterPro"/>
</dbReference>
<name>A0A1I3WBC8_9GAMM</name>
<dbReference type="SUPFAM" id="SSF53756">
    <property type="entry name" value="UDP-Glycosyltransferase/glycogen phosphorylase"/>
    <property type="match status" value="1"/>
</dbReference>
<dbReference type="InterPro" id="IPR052622">
    <property type="entry name" value="Glycosyltransferase_G1"/>
</dbReference>
<dbReference type="OrthoDB" id="8563324at2"/>
<dbReference type="PANTHER" id="PTHR46660">
    <property type="match status" value="1"/>
</dbReference>
<dbReference type="Proteomes" id="UP000199445">
    <property type="component" value="Unassembled WGS sequence"/>
</dbReference>
<reference evidence="2 3" key="1">
    <citation type="submission" date="2016-10" db="EMBL/GenBank/DDBJ databases">
        <authorList>
            <person name="de Groot N.N."/>
        </authorList>
    </citation>
    <scope>NUCLEOTIDE SEQUENCE [LARGE SCALE GENOMIC DNA]</scope>
    <source>
        <strain evidence="2 3">IBRC-M 10445</strain>
    </source>
</reference>
<dbReference type="EMBL" id="FOSC01000009">
    <property type="protein sequence ID" value="SFK03751.1"/>
    <property type="molecule type" value="Genomic_DNA"/>
</dbReference>
<evidence type="ECO:0000313" key="3">
    <source>
        <dbReference type="Proteomes" id="UP000199445"/>
    </source>
</evidence>
<protein>
    <submittedName>
        <fullName evidence="2">Putative glycosyltransferase, TIGR04348 family</fullName>
    </submittedName>
</protein>
<dbReference type="Gene3D" id="3.40.50.2000">
    <property type="entry name" value="Glycogen Phosphorylase B"/>
    <property type="match status" value="2"/>
</dbReference>
<dbReference type="InterPro" id="IPR001296">
    <property type="entry name" value="Glyco_trans_1"/>
</dbReference>
<keyword evidence="3" id="KW-1185">Reference proteome</keyword>
<evidence type="ECO:0000259" key="1">
    <source>
        <dbReference type="Pfam" id="PF00534"/>
    </source>
</evidence>
<accession>A0A1I3WBC8</accession>
<dbReference type="Pfam" id="PF00534">
    <property type="entry name" value="Glycos_transf_1"/>
    <property type="match status" value="1"/>
</dbReference>
<feature type="domain" description="Glycosyl transferase family 1" evidence="1">
    <location>
        <begin position="145"/>
        <end position="286"/>
    </location>
</feature>
<dbReference type="NCBIfam" id="TIGR04348">
    <property type="entry name" value="selenoneine biosynthesis selenosugar synthase SenB"/>
    <property type="match status" value="1"/>
</dbReference>
<dbReference type="PANTHER" id="PTHR46660:SF2">
    <property type="entry name" value="GLYCOSYLTRANSFERASE 1 DOMAIN-CONTAINING PROTEIN 1"/>
    <property type="match status" value="1"/>
</dbReference>
<sequence>MHIILVTPAGPDSKAGNRATAVRWQSLLEQNGHRIEVVTDYRGEPCDLLIALHAWRSADALQTFRQHWLDKPLIVVLTGTDIYRYQKEFPEITRHSMAVADVLVGLHDKVSEDIPASFHHKLVTLRQSAEKPSPGGCPTVEPEHFDVCVIGHLRDEKDSLRAALAARLLPDESGIVVSCAGKPHNDEWHNKALNESRDNPRFRYLGELDKPALHNLMAVSKLMVISSVMEGGANVVSEACRAGLPVLASDIPGNRGLLGDDYPGYFPVVDERALAESLRRAETDSRFLAGLKAEVEALAETFTPERELEKLEFALARAVARAGNQDAAAEVP</sequence>
<proteinExistence type="predicted"/>
<gene>
    <name evidence="2" type="ORF">SAMN05216429_10978</name>
</gene>
<dbReference type="RefSeq" id="WP_091705487.1">
    <property type="nucleotide sequence ID" value="NZ_BMYN01000005.1"/>
</dbReference>
<organism evidence="2 3">
    <name type="scientific">Marinobacter persicus</name>
    <dbReference type="NCBI Taxonomy" id="930118"/>
    <lineage>
        <taxon>Bacteria</taxon>
        <taxon>Pseudomonadati</taxon>
        <taxon>Pseudomonadota</taxon>
        <taxon>Gammaproteobacteria</taxon>
        <taxon>Pseudomonadales</taxon>
        <taxon>Marinobacteraceae</taxon>
        <taxon>Marinobacter</taxon>
    </lineage>
</organism>